<comment type="caution">
    <text evidence="5">The sequence shown here is derived from an EMBL/GenBank/DDBJ whole genome shotgun (WGS) entry which is preliminary data.</text>
</comment>
<name>A0A916UM65_9HYPH</name>
<gene>
    <name evidence="5" type="ORF">GCM10010994_40580</name>
</gene>
<evidence type="ECO:0000313" key="5">
    <source>
        <dbReference type="EMBL" id="GGC78219.1"/>
    </source>
</evidence>
<dbReference type="PANTHER" id="PTHR48081">
    <property type="entry name" value="AB HYDROLASE SUPERFAMILY PROTEIN C4A8.06C"/>
    <property type="match status" value="1"/>
</dbReference>
<dbReference type="InterPro" id="IPR002168">
    <property type="entry name" value="Lipase_GDXG_HIS_AS"/>
</dbReference>
<reference evidence="5" key="1">
    <citation type="journal article" date="2014" name="Int. J. Syst. Evol. Microbiol.">
        <title>Complete genome sequence of Corynebacterium casei LMG S-19264T (=DSM 44701T), isolated from a smear-ripened cheese.</title>
        <authorList>
            <consortium name="US DOE Joint Genome Institute (JGI-PGF)"/>
            <person name="Walter F."/>
            <person name="Albersmeier A."/>
            <person name="Kalinowski J."/>
            <person name="Ruckert C."/>
        </authorList>
    </citation>
    <scope>NUCLEOTIDE SEQUENCE</scope>
    <source>
        <strain evidence="5">CGMCC 1.12919</strain>
    </source>
</reference>
<reference evidence="5" key="2">
    <citation type="submission" date="2020-09" db="EMBL/GenBank/DDBJ databases">
        <authorList>
            <person name="Sun Q."/>
            <person name="Zhou Y."/>
        </authorList>
    </citation>
    <scope>NUCLEOTIDE SEQUENCE</scope>
    <source>
        <strain evidence="5">CGMCC 1.12919</strain>
    </source>
</reference>
<dbReference type="Proteomes" id="UP000637002">
    <property type="component" value="Unassembled WGS sequence"/>
</dbReference>
<evidence type="ECO:0000256" key="3">
    <source>
        <dbReference type="PROSITE-ProRule" id="PRU10038"/>
    </source>
</evidence>
<dbReference type="GO" id="GO:0016787">
    <property type="term" value="F:hydrolase activity"/>
    <property type="evidence" value="ECO:0007669"/>
    <property type="project" value="UniProtKB-KW"/>
</dbReference>
<dbReference type="PROSITE" id="PS01173">
    <property type="entry name" value="LIPASE_GDXG_HIS"/>
    <property type="match status" value="1"/>
</dbReference>
<evidence type="ECO:0000259" key="4">
    <source>
        <dbReference type="Pfam" id="PF07859"/>
    </source>
</evidence>
<dbReference type="PANTHER" id="PTHR48081:SF8">
    <property type="entry name" value="ALPHA_BETA HYDROLASE FOLD-3 DOMAIN-CONTAINING PROTEIN-RELATED"/>
    <property type="match status" value="1"/>
</dbReference>
<comment type="similarity">
    <text evidence="1">Belongs to the 'GDXG' lipolytic enzyme family.</text>
</comment>
<protein>
    <recommendedName>
        <fullName evidence="4">Alpha/beta hydrolase fold-3 domain-containing protein</fullName>
    </recommendedName>
</protein>
<evidence type="ECO:0000313" key="6">
    <source>
        <dbReference type="Proteomes" id="UP000637002"/>
    </source>
</evidence>
<proteinExistence type="inferred from homology"/>
<dbReference type="InterPro" id="IPR013094">
    <property type="entry name" value="AB_hydrolase_3"/>
</dbReference>
<dbReference type="EMBL" id="BMGG01000007">
    <property type="protein sequence ID" value="GGC78219.1"/>
    <property type="molecule type" value="Genomic_DNA"/>
</dbReference>
<dbReference type="InterPro" id="IPR033140">
    <property type="entry name" value="Lipase_GDXG_put_SER_AS"/>
</dbReference>
<dbReference type="InterPro" id="IPR029058">
    <property type="entry name" value="AB_hydrolase_fold"/>
</dbReference>
<feature type="domain" description="Alpha/beta hydrolase fold-3" evidence="4">
    <location>
        <begin position="71"/>
        <end position="272"/>
    </location>
</feature>
<dbReference type="Pfam" id="PF07859">
    <property type="entry name" value="Abhydrolase_3"/>
    <property type="match status" value="1"/>
</dbReference>
<dbReference type="AlphaFoldDB" id="A0A916UM65"/>
<dbReference type="RefSeq" id="WP_188610992.1">
    <property type="nucleotide sequence ID" value="NZ_BMGG01000007.1"/>
</dbReference>
<evidence type="ECO:0000256" key="2">
    <source>
        <dbReference type="ARBA" id="ARBA00022801"/>
    </source>
</evidence>
<feature type="active site" evidence="3">
    <location>
        <position position="145"/>
    </location>
</feature>
<keyword evidence="2" id="KW-0378">Hydrolase</keyword>
<dbReference type="SUPFAM" id="SSF53474">
    <property type="entry name" value="alpha/beta-Hydrolases"/>
    <property type="match status" value="1"/>
</dbReference>
<dbReference type="InterPro" id="IPR050300">
    <property type="entry name" value="GDXG_lipolytic_enzyme"/>
</dbReference>
<sequence length="302" mass="31598">MASPEFAALLAALGRPQADADLGIQARRAGFERLADSLLPLDDDVRCQPMMIGGVACDGISAGSAGPRRTIVFLHGGGYTVGSPRTHRDLLGRLSRAAGAFVVAPDYRLAPEHPFPAALEDAVQVYRTLLSLGVPPSGLLVAGDSAGGGLALSLLLTARDAGLPSPAGAMLISPWTDLTLSGASLDENAACDPLVQRRGAAASVQRYIGAAGDAAHPLVSPLFADLRGLAPLFIQVGLAEALRDDALRLAERANQAGVDVELDQWPEMIHIWPFFAKLIPEGRGAIDRLARFARARVRGPID</sequence>
<accession>A0A916UM65</accession>
<organism evidence="5 6">
    <name type="scientific">Chelatococcus reniformis</name>
    <dbReference type="NCBI Taxonomy" id="1494448"/>
    <lineage>
        <taxon>Bacteria</taxon>
        <taxon>Pseudomonadati</taxon>
        <taxon>Pseudomonadota</taxon>
        <taxon>Alphaproteobacteria</taxon>
        <taxon>Hyphomicrobiales</taxon>
        <taxon>Chelatococcaceae</taxon>
        <taxon>Chelatococcus</taxon>
    </lineage>
</organism>
<dbReference type="Gene3D" id="3.40.50.1820">
    <property type="entry name" value="alpha/beta hydrolase"/>
    <property type="match status" value="1"/>
</dbReference>
<dbReference type="PROSITE" id="PS01174">
    <property type="entry name" value="LIPASE_GDXG_SER"/>
    <property type="match status" value="1"/>
</dbReference>
<keyword evidence="6" id="KW-1185">Reference proteome</keyword>
<evidence type="ECO:0000256" key="1">
    <source>
        <dbReference type="ARBA" id="ARBA00010515"/>
    </source>
</evidence>